<name>A0A0W8FXM7_9ZZZZ</name>
<dbReference type="PANTHER" id="PTHR43792">
    <property type="entry name" value="GNAT FAMILY, PUTATIVE (AFU_ORTHOLOGUE AFUA_3G00765)-RELATED-RELATED"/>
    <property type="match status" value="1"/>
</dbReference>
<evidence type="ECO:0000313" key="2">
    <source>
        <dbReference type="EMBL" id="KUG25594.1"/>
    </source>
</evidence>
<dbReference type="InterPro" id="IPR016181">
    <property type="entry name" value="Acyl_CoA_acyltransferase"/>
</dbReference>
<evidence type="ECO:0000259" key="1">
    <source>
        <dbReference type="PROSITE" id="PS51186"/>
    </source>
</evidence>
<feature type="domain" description="N-acetyltransferase" evidence="1">
    <location>
        <begin position="17"/>
        <end position="166"/>
    </location>
</feature>
<protein>
    <submittedName>
        <fullName evidence="2">Acetyltransferase, gnat family</fullName>
    </submittedName>
</protein>
<keyword evidence="2" id="KW-0808">Transferase</keyword>
<gene>
    <name evidence="2" type="ORF">ASZ90_004576</name>
</gene>
<dbReference type="GO" id="GO:0008999">
    <property type="term" value="F:protein-N-terminal-alanine acetyltransferase activity"/>
    <property type="evidence" value="ECO:0007669"/>
    <property type="project" value="TreeGrafter"/>
</dbReference>
<sequence length="166" mass="19179">MNLPPYADFPNILGNKILLRQVLRSDLKDIIEISFYDGKKAKTLEDATMMLDKIDKDYSEGNSIHWCIADISTNKLVGTCGYYRGFDNGEGELGCILLPQFRGQGFMLEAMQLAIDFGFNSMRLKRIWAITSKHNFKAIKLLNRLNFIQVKDLQNDEIEFEIREFK</sequence>
<comment type="caution">
    <text evidence="2">The sequence shown here is derived from an EMBL/GenBank/DDBJ whole genome shotgun (WGS) entry which is preliminary data.</text>
</comment>
<proteinExistence type="predicted"/>
<dbReference type="Gene3D" id="3.40.630.30">
    <property type="match status" value="1"/>
</dbReference>
<dbReference type="GO" id="GO:0005737">
    <property type="term" value="C:cytoplasm"/>
    <property type="evidence" value="ECO:0007669"/>
    <property type="project" value="TreeGrafter"/>
</dbReference>
<accession>A0A0W8FXM7</accession>
<dbReference type="InterPro" id="IPR051531">
    <property type="entry name" value="N-acetyltransferase"/>
</dbReference>
<dbReference type="AlphaFoldDB" id="A0A0W8FXM7"/>
<reference evidence="2" key="1">
    <citation type="journal article" date="2015" name="Proc. Natl. Acad. Sci. U.S.A.">
        <title>Networks of energetic and metabolic interactions define dynamics in microbial communities.</title>
        <authorList>
            <person name="Embree M."/>
            <person name="Liu J.K."/>
            <person name="Al-Bassam M.M."/>
            <person name="Zengler K."/>
        </authorList>
    </citation>
    <scope>NUCLEOTIDE SEQUENCE</scope>
</reference>
<dbReference type="CDD" id="cd04301">
    <property type="entry name" value="NAT_SF"/>
    <property type="match status" value="1"/>
</dbReference>
<dbReference type="PROSITE" id="PS51186">
    <property type="entry name" value="GNAT"/>
    <property type="match status" value="1"/>
</dbReference>
<organism evidence="2">
    <name type="scientific">hydrocarbon metagenome</name>
    <dbReference type="NCBI Taxonomy" id="938273"/>
    <lineage>
        <taxon>unclassified sequences</taxon>
        <taxon>metagenomes</taxon>
        <taxon>ecological metagenomes</taxon>
    </lineage>
</organism>
<dbReference type="Pfam" id="PF13302">
    <property type="entry name" value="Acetyltransf_3"/>
    <property type="match status" value="1"/>
</dbReference>
<dbReference type="InterPro" id="IPR000182">
    <property type="entry name" value="GNAT_dom"/>
</dbReference>
<dbReference type="EMBL" id="LNQE01000645">
    <property type="protein sequence ID" value="KUG25594.1"/>
    <property type="molecule type" value="Genomic_DNA"/>
</dbReference>
<dbReference type="PANTHER" id="PTHR43792:SF9">
    <property type="entry name" value="RIBOSOMAL-PROTEIN-ALANINE ACETYLTRANSFERASE"/>
    <property type="match status" value="1"/>
</dbReference>
<dbReference type="SUPFAM" id="SSF55729">
    <property type="entry name" value="Acyl-CoA N-acyltransferases (Nat)"/>
    <property type="match status" value="1"/>
</dbReference>